<feature type="transmembrane region" description="Helical" evidence="6">
    <location>
        <begin position="250"/>
        <end position="267"/>
    </location>
</feature>
<evidence type="ECO:0000256" key="5">
    <source>
        <dbReference type="SAM" id="MobiDB-lite"/>
    </source>
</evidence>
<dbReference type="AlphaFoldDB" id="A0A1N6CPN1"/>
<keyword evidence="9" id="KW-1185">Reference proteome</keyword>
<feature type="transmembrane region" description="Helical" evidence="6">
    <location>
        <begin position="29"/>
        <end position="56"/>
    </location>
</feature>
<dbReference type="PANTHER" id="PTHR37422:SF13">
    <property type="entry name" value="LIPOPOLYSACCHARIDE BIOSYNTHESIS PROTEIN PA4999-RELATED"/>
    <property type="match status" value="1"/>
</dbReference>
<evidence type="ECO:0000313" key="8">
    <source>
        <dbReference type="EMBL" id="SIN60513.1"/>
    </source>
</evidence>
<feature type="region of interest" description="Disordered" evidence="5">
    <location>
        <begin position="438"/>
        <end position="464"/>
    </location>
</feature>
<organism evidence="8 9">
    <name type="scientific">Parasphingorhabdus marina DSM 22363</name>
    <dbReference type="NCBI Taxonomy" id="1123272"/>
    <lineage>
        <taxon>Bacteria</taxon>
        <taxon>Pseudomonadati</taxon>
        <taxon>Pseudomonadota</taxon>
        <taxon>Alphaproteobacteria</taxon>
        <taxon>Sphingomonadales</taxon>
        <taxon>Sphingomonadaceae</taxon>
        <taxon>Parasphingorhabdus</taxon>
    </lineage>
</organism>
<evidence type="ECO:0000259" key="7">
    <source>
        <dbReference type="Pfam" id="PF04932"/>
    </source>
</evidence>
<feature type="transmembrane region" description="Helical" evidence="6">
    <location>
        <begin position="222"/>
        <end position="238"/>
    </location>
</feature>
<evidence type="ECO:0000256" key="6">
    <source>
        <dbReference type="SAM" id="Phobius"/>
    </source>
</evidence>
<feature type="transmembrane region" description="Helical" evidence="6">
    <location>
        <begin position="345"/>
        <end position="365"/>
    </location>
</feature>
<feature type="compositionally biased region" description="Basic residues" evidence="5">
    <location>
        <begin position="449"/>
        <end position="458"/>
    </location>
</feature>
<dbReference type="RefSeq" id="WP_074203725.1">
    <property type="nucleotide sequence ID" value="NZ_FSQW01000001.1"/>
</dbReference>
<keyword evidence="3 6" id="KW-1133">Transmembrane helix</keyword>
<dbReference type="InterPro" id="IPR051533">
    <property type="entry name" value="WaaL-like"/>
</dbReference>
<sequence>MRFVALVVIMLSIPVFMTLYRQNARYRRYMYFALGFMPFLIAGWNLDAAFISWAAWPGQTKGVIISLLDAMALGIILASRARVFTYPFVGIILAYLLSAALSIFFADNPQAAFFYVWQLGTVLLVFMAVATVCRNEAAPRLIIAGLVCGIALQAGVATSQKLSGVVQASGTLGHQNLLGMVTHFVLYPSLALLLASNKSKLPLLGVASALIVVASGASRATIGFAGIGVVLLIGLSMIRKPSARKTRAAIAGLLVLAIATPVALASLEQRFAISSAEGSSEERQAFERAAAMILADNPMGVGANQYVVVANTRGYSEEAGVIWNYASRSAKVHNAYLLVAAETGYLGLVCFMLFLFVPIFAALRFAWQNRGDPRGDLALGIGVAMFIVSLHCLYEWVLVTASVQYMIAINLGILGGLILQRKAEKRAAILERKKISESGRSGKIPAMSRKGRRSRRLGPKPASD</sequence>
<dbReference type="OrthoDB" id="7442944at2"/>
<dbReference type="PANTHER" id="PTHR37422">
    <property type="entry name" value="TEICHURONIC ACID BIOSYNTHESIS PROTEIN TUAE"/>
    <property type="match status" value="1"/>
</dbReference>
<feature type="transmembrane region" description="Helical" evidence="6">
    <location>
        <begin position="377"/>
        <end position="397"/>
    </location>
</feature>
<evidence type="ECO:0000256" key="3">
    <source>
        <dbReference type="ARBA" id="ARBA00022989"/>
    </source>
</evidence>
<evidence type="ECO:0000313" key="9">
    <source>
        <dbReference type="Proteomes" id="UP000185192"/>
    </source>
</evidence>
<evidence type="ECO:0000256" key="1">
    <source>
        <dbReference type="ARBA" id="ARBA00004141"/>
    </source>
</evidence>
<dbReference type="Proteomes" id="UP000185192">
    <property type="component" value="Unassembled WGS sequence"/>
</dbReference>
<evidence type="ECO:0000256" key="4">
    <source>
        <dbReference type="ARBA" id="ARBA00023136"/>
    </source>
</evidence>
<gene>
    <name evidence="8" type="ORF">SAMN02745824_0682</name>
</gene>
<feature type="transmembrane region" description="Helical" evidence="6">
    <location>
        <begin position="86"/>
        <end position="106"/>
    </location>
</feature>
<protein>
    <submittedName>
        <fullName evidence="8">O-antigen ligase</fullName>
    </submittedName>
</protein>
<name>A0A1N6CPN1_9SPHN</name>
<dbReference type="GO" id="GO:0016020">
    <property type="term" value="C:membrane"/>
    <property type="evidence" value="ECO:0007669"/>
    <property type="project" value="UniProtKB-SubCell"/>
</dbReference>
<dbReference type="Pfam" id="PF04932">
    <property type="entry name" value="Wzy_C"/>
    <property type="match status" value="1"/>
</dbReference>
<feature type="domain" description="O-antigen ligase-related" evidence="7">
    <location>
        <begin position="206"/>
        <end position="352"/>
    </location>
</feature>
<reference evidence="9" key="1">
    <citation type="submission" date="2016-11" db="EMBL/GenBank/DDBJ databases">
        <authorList>
            <person name="Varghese N."/>
            <person name="Submissions S."/>
        </authorList>
    </citation>
    <scope>NUCLEOTIDE SEQUENCE [LARGE SCALE GENOMIC DNA]</scope>
    <source>
        <strain evidence="9">DSM 22363</strain>
    </source>
</reference>
<proteinExistence type="predicted"/>
<evidence type="ECO:0000256" key="2">
    <source>
        <dbReference type="ARBA" id="ARBA00022692"/>
    </source>
</evidence>
<comment type="subcellular location">
    <subcellularLocation>
        <location evidence="1">Membrane</location>
        <topology evidence="1">Multi-pass membrane protein</topology>
    </subcellularLocation>
</comment>
<feature type="transmembrane region" description="Helical" evidence="6">
    <location>
        <begin position="177"/>
        <end position="194"/>
    </location>
</feature>
<keyword evidence="8" id="KW-0436">Ligase</keyword>
<dbReference type="InterPro" id="IPR007016">
    <property type="entry name" value="O-antigen_ligase-rel_domated"/>
</dbReference>
<feature type="transmembrane region" description="Helical" evidence="6">
    <location>
        <begin position="112"/>
        <end position="133"/>
    </location>
</feature>
<accession>A0A1N6CPN1</accession>
<feature type="transmembrane region" description="Helical" evidence="6">
    <location>
        <begin position="140"/>
        <end position="157"/>
    </location>
</feature>
<keyword evidence="2 6" id="KW-0812">Transmembrane</keyword>
<keyword evidence="4 6" id="KW-0472">Membrane</keyword>
<dbReference type="EMBL" id="FSQW01000001">
    <property type="protein sequence ID" value="SIN60513.1"/>
    <property type="molecule type" value="Genomic_DNA"/>
</dbReference>
<dbReference type="GO" id="GO:0016874">
    <property type="term" value="F:ligase activity"/>
    <property type="evidence" value="ECO:0007669"/>
    <property type="project" value="UniProtKB-KW"/>
</dbReference>
<feature type="transmembrane region" description="Helical" evidence="6">
    <location>
        <begin position="62"/>
        <end position="79"/>
    </location>
</feature>
<dbReference type="STRING" id="1123272.SAMN02745824_0682"/>